<accession>A0A6G1C359</accession>
<dbReference type="Proteomes" id="UP000479710">
    <property type="component" value="Unassembled WGS sequence"/>
</dbReference>
<keyword evidence="2" id="KW-1185">Reference proteome</keyword>
<name>A0A6G1C359_9ORYZ</name>
<evidence type="ECO:0000313" key="2">
    <source>
        <dbReference type="Proteomes" id="UP000479710"/>
    </source>
</evidence>
<dbReference type="EMBL" id="SPHZ02000010">
    <property type="protein sequence ID" value="KAF0894576.1"/>
    <property type="molecule type" value="Genomic_DNA"/>
</dbReference>
<gene>
    <name evidence="1" type="ORF">E2562_001876</name>
</gene>
<organism evidence="1 2">
    <name type="scientific">Oryza meyeriana var. granulata</name>
    <dbReference type="NCBI Taxonomy" id="110450"/>
    <lineage>
        <taxon>Eukaryota</taxon>
        <taxon>Viridiplantae</taxon>
        <taxon>Streptophyta</taxon>
        <taxon>Embryophyta</taxon>
        <taxon>Tracheophyta</taxon>
        <taxon>Spermatophyta</taxon>
        <taxon>Magnoliopsida</taxon>
        <taxon>Liliopsida</taxon>
        <taxon>Poales</taxon>
        <taxon>Poaceae</taxon>
        <taxon>BOP clade</taxon>
        <taxon>Oryzoideae</taxon>
        <taxon>Oryzeae</taxon>
        <taxon>Oryzinae</taxon>
        <taxon>Oryza</taxon>
        <taxon>Oryza meyeriana</taxon>
    </lineage>
</organism>
<comment type="caution">
    <text evidence="1">The sequence shown here is derived from an EMBL/GenBank/DDBJ whole genome shotgun (WGS) entry which is preliminary data.</text>
</comment>
<sequence>MDHKVILHCNVCKTEGHNILDGDVWGHRPSEGGSCGTAVRQAVAQDVGRRSIRTVAAKMGVLRRDLAIPRLDQSAAVAEAAHDKVSRRDEIGWTASCVDGRAWASGKVG</sequence>
<proteinExistence type="predicted"/>
<evidence type="ECO:0000313" key="1">
    <source>
        <dbReference type="EMBL" id="KAF0894576.1"/>
    </source>
</evidence>
<protein>
    <submittedName>
        <fullName evidence="1">Uncharacterized protein</fullName>
    </submittedName>
</protein>
<reference evidence="1 2" key="1">
    <citation type="submission" date="2019-11" db="EMBL/GenBank/DDBJ databases">
        <title>Whole genome sequence of Oryza granulata.</title>
        <authorList>
            <person name="Li W."/>
        </authorList>
    </citation>
    <scope>NUCLEOTIDE SEQUENCE [LARGE SCALE GENOMIC DNA]</scope>
    <source>
        <strain evidence="2">cv. Menghai</strain>
        <tissue evidence="1">Leaf</tissue>
    </source>
</reference>
<dbReference type="AlphaFoldDB" id="A0A6G1C359"/>